<accession>A0ABT0HA07</accession>
<comment type="subcellular location">
    <subcellularLocation>
        <location evidence="1">Cell outer membrane</location>
    </subcellularLocation>
</comment>
<protein>
    <submittedName>
        <fullName evidence="5">TonB-dependent receptor family protein</fullName>
    </submittedName>
</protein>
<dbReference type="EMBL" id="JALPQF010000010">
    <property type="protein sequence ID" value="MCK8481200.1"/>
    <property type="molecule type" value="Genomic_DNA"/>
</dbReference>
<comment type="caution">
    <text evidence="5">The sequence shown here is derived from an EMBL/GenBank/DDBJ whole genome shotgun (WGS) entry which is preliminary data.</text>
</comment>
<dbReference type="Pfam" id="PF14905">
    <property type="entry name" value="OMP_b-brl_3"/>
    <property type="match status" value="1"/>
</dbReference>
<dbReference type="Gene3D" id="2.40.170.20">
    <property type="entry name" value="TonB-dependent receptor, beta-barrel domain"/>
    <property type="match status" value="1"/>
</dbReference>
<evidence type="ECO:0000259" key="4">
    <source>
        <dbReference type="Pfam" id="PF14905"/>
    </source>
</evidence>
<name>A0ABT0HA07_9FLAO</name>
<evidence type="ECO:0000256" key="3">
    <source>
        <dbReference type="ARBA" id="ARBA00023237"/>
    </source>
</evidence>
<keyword evidence="5" id="KW-0675">Receptor</keyword>
<evidence type="ECO:0000256" key="1">
    <source>
        <dbReference type="ARBA" id="ARBA00004442"/>
    </source>
</evidence>
<dbReference type="SUPFAM" id="SSF56935">
    <property type="entry name" value="Porins"/>
    <property type="match status" value="1"/>
</dbReference>
<feature type="domain" description="Outer membrane protein beta-barrel" evidence="4">
    <location>
        <begin position="372"/>
        <end position="761"/>
    </location>
</feature>
<dbReference type="InterPro" id="IPR036942">
    <property type="entry name" value="Beta-barrel_TonB_sf"/>
</dbReference>
<evidence type="ECO:0000313" key="6">
    <source>
        <dbReference type="Proteomes" id="UP001203687"/>
    </source>
</evidence>
<dbReference type="InterPro" id="IPR008969">
    <property type="entry name" value="CarboxyPept-like_regulatory"/>
</dbReference>
<dbReference type="InterPro" id="IPR041700">
    <property type="entry name" value="OMP_b-brl_3"/>
</dbReference>
<keyword evidence="3" id="KW-0998">Cell outer membrane</keyword>
<dbReference type="Gene3D" id="2.60.40.1120">
    <property type="entry name" value="Carboxypeptidase-like, regulatory domain"/>
    <property type="match status" value="1"/>
</dbReference>
<gene>
    <name evidence="5" type="ORF">MUY34_11235</name>
</gene>
<evidence type="ECO:0000256" key="2">
    <source>
        <dbReference type="ARBA" id="ARBA00023136"/>
    </source>
</evidence>
<keyword evidence="6" id="KW-1185">Reference proteome</keyword>
<evidence type="ECO:0000313" key="5">
    <source>
        <dbReference type="EMBL" id="MCK8481200.1"/>
    </source>
</evidence>
<reference evidence="5" key="1">
    <citation type="submission" date="2022-04" db="EMBL/GenBank/DDBJ databases">
        <authorList>
            <person name="Ren T."/>
        </authorList>
    </citation>
    <scope>NUCLEOTIDE SEQUENCE</scope>
    <source>
        <strain evidence="5">F63249</strain>
    </source>
</reference>
<organism evidence="5 6">
    <name type="scientific">Psychroserpens algicola</name>
    <dbReference type="NCBI Taxonomy" id="1719034"/>
    <lineage>
        <taxon>Bacteria</taxon>
        <taxon>Pseudomonadati</taxon>
        <taxon>Bacteroidota</taxon>
        <taxon>Flavobacteriia</taxon>
        <taxon>Flavobacteriales</taxon>
        <taxon>Flavobacteriaceae</taxon>
        <taxon>Psychroserpens</taxon>
    </lineage>
</organism>
<dbReference type="SUPFAM" id="SSF49464">
    <property type="entry name" value="Carboxypeptidase regulatory domain-like"/>
    <property type="match status" value="1"/>
</dbReference>
<dbReference type="RefSeq" id="WP_248413185.1">
    <property type="nucleotide sequence ID" value="NZ_JALPQF010000010.1"/>
</dbReference>
<dbReference type="Proteomes" id="UP001203687">
    <property type="component" value="Unassembled WGS sequence"/>
</dbReference>
<dbReference type="Pfam" id="PF13715">
    <property type="entry name" value="CarbopepD_reg_2"/>
    <property type="match status" value="1"/>
</dbReference>
<keyword evidence="2" id="KW-0472">Membrane</keyword>
<sequence>MDYKKTFFFSLFFLCVTIMSSQDNKYEIIGKVIDVNNNTSIEGANIFIINLKKNLVVHKTKSDSAGNFQISLDKGNYNISIGHVDYEVTLMPIDFSKFKNNSLNLNDIFLEPIKINELDEVVIVSKDFRIENRNNKRIYHIGNTLKDVAGSMSNLLSYIPSVSVDIDGTVQLRGKEPIVQINGRNSNLSKSEALQMLPSDMIKRIEVITRPSVREGETEPIINIITDRKRRGTIGGVNFAIGLPSTIKGGLHLALNKEKINGYGLYGINNQNNIPSSKEESIRTVDNNVETVETETNDNNTSSTNQFGELQYEYVPNDKSELAGNVSVFNSNNMLSIKGERNMFSENFEQIDQLNDTENKLFSISTETEFEHQFNSEKEQLKIELEYEFESRKNSEMFLESSLSDGDLNTNSFDRLRSNEIELKTRYDWTLNNEGYFSLGYRFDLSTLNQEQFFSSDVNNISAENNIDFTQTDNTIYADYSNVYKKIYYNIGFRFVNTERKLIDEDTNESSKKSFSNLLPQINLEYEYGDSNEISLNYYSLLRQPRLNYLNSFNTSVDLQRIRVGNSELKPQSSQTIELELFNEFENSSISTTFSTNFVKDIIQNVSVFDTENNITVTRPENIGKSTTFGIDFSYSLNSPKWLNTIVKLNGRYGNISGGTIDDDFYRLNSSITNIVRLKSYKLELSWFFSPKNKINFQTFQSSNQYFKLGLSRRVLKNRGNLVLSVLDPFNSARIIQNIDGQNFDYRSVIRPNQRRVFLSLFWRFSVKSRFRNTDKQVKEKGILQ</sequence>
<proteinExistence type="predicted"/>